<dbReference type="Gene3D" id="3.90.550.10">
    <property type="entry name" value="Spore Coat Polysaccharide Biosynthesis Protein SpsA, Chain A"/>
    <property type="match status" value="1"/>
</dbReference>
<evidence type="ECO:0000259" key="2">
    <source>
        <dbReference type="Pfam" id="PF00535"/>
    </source>
</evidence>
<proteinExistence type="predicted"/>
<dbReference type="AlphaFoldDB" id="A0A8C3F3N4"/>
<keyword evidence="4" id="KW-1185">Reference proteome</keyword>
<reference evidence="3" key="1">
    <citation type="submission" date="2025-08" db="UniProtKB">
        <authorList>
            <consortium name="Ensembl"/>
        </authorList>
    </citation>
    <scope>IDENTIFICATION</scope>
</reference>
<accession>A0A8C3F3N4</accession>
<organism evidence="3 4">
    <name type="scientific">Chrysemys picta bellii</name>
    <name type="common">Western painted turtle</name>
    <name type="synonym">Emys bellii</name>
    <dbReference type="NCBI Taxonomy" id="8478"/>
    <lineage>
        <taxon>Eukaryota</taxon>
        <taxon>Metazoa</taxon>
        <taxon>Chordata</taxon>
        <taxon>Craniata</taxon>
        <taxon>Vertebrata</taxon>
        <taxon>Euteleostomi</taxon>
        <taxon>Archelosauria</taxon>
        <taxon>Testudinata</taxon>
        <taxon>Testudines</taxon>
        <taxon>Cryptodira</taxon>
        <taxon>Durocryptodira</taxon>
        <taxon>Testudinoidea</taxon>
        <taxon>Emydidae</taxon>
        <taxon>Chrysemys</taxon>
    </lineage>
</organism>
<protein>
    <submittedName>
        <fullName evidence="3">Polypeptide N-acetylgalactosaminyltransferase 10</fullName>
    </submittedName>
</protein>
<dbReference type="Proteomes" id="UP000694380">
    <property type="component" value="Unplaced"/>
</dbReference>
<dbReference type="PANTHER" id="PTHR11675:SF41">
    <property type="entry name" value="POLYPEPTIDE N-ACETYLGALACTOSAMINYLTRANSFERASE 10"/>
    <property type="match status" value="1"/>
</dbReference>
<reference evidence="3" key="2">
    <citation type="submission" date="2025-09" db="UniProtKB">
        <authorList>
            <consortium name="Ensembl"/>
        </authorList>
    </citation>
    <scope>IDENTIFICATION</scope>
</reference>
<feature type="domain" description="Glycosyltransferase 2-like" evidence="2">
    <location>
        <begin position="150"/>
        <end position="190"/>
    </location>
</feature>
<evidence type="ECO:0000256" key="1">
    <source>
        <dbReference type="ARBA" id="ARBA00023157"/>
    </source>
</evidence>
<dbReference type="GeneTree" id="ENSGT00940000156690"/>
<dbReference type="FunFam" id="3.90.550.10:FF:000107">
    <property type="entry name" value="Polypeptide N-acetylgalactosaminyltransferase-like 6"/>
    <property type="match status" value="1"/>
</dbReference>
<dbReference type="InterPro" id="IPR029044">
    <property type="entry name" value="Nucleotide-diphossugar_trans"/>
</dbReference>
<dbReference type="Pfam" id="PF00535">
    <property type="entry name" value="Glycos_transf_2"/>
    <property type="match status" value="1"/>
</dbReference>
<sequence>MRRKQKRLLQAVGLALAALVFLPNVGLWSLYRERQLEGGAGAAGAAAAAAGGEAQGSHVRQRKDVYFDDGQRKKDWHDKEAIRRDLERIGNGEQGKPYPMTDAEQVDQAYRENGFNIFVSDKISLNRSLPDIRHPNCNNKLYLEKLPNTSVIIPFHNEGWSSLLRTVHSILNRSPPELIAEIVLVDDFSDRGPSSKVEWEWHSHCHLTPAGGILSFQARVSTSGEGNR</sequence>
<gene>
    <name evidence="3" type="primary">GALNT10</name>
</gene>
<dbReference type="Ensembl" id="ENSCPBT00000003423.1">
    <property type="protein sequence ID" value="ENSCPBP00000002806.1"/>
    <property type="gene ID" value="ENSCPBG00000002247.1"/>
</dbReference>
<dbReference type="InterPro" id="IPR001173">
    <property type="entry name" value="Glyco_trans_2-like"/>
</dbReference>
<dbReference type="GO" id="GO:0006493">
    <property type="term" value="P:protein O-linked glycosylation"/>
    <property type="evidence" value="ECO:0007669"/>
    <property type="project" value="TreeGrafter"/>
</dbReference>
<dbReference type="PANTHER" id="PTHR11675">
    <property type="entry name" value="N-ACETYLGALACTOSAMINYLTRANSFERASE"/>
    <property type="match status" value="1"/>
</dbReference>
<evidence type="ECO:0000313" key="3">
    <source>
        <dbReference type="Ensembl" id="ENSCPBP00000002806.1"/>
    </source>
</evidence>
<keyword evidence="1" id="KW-1015">Disulfide bond</keyword>
<dbReference type="GO" id="GO:0005794">
    <property type="term" value="C:Golgi apparatus"/>
    <property type="evidence" value="ECO:0007669"/>
    <property type="project" value="TreeGrafter"/>
</dbReference>
<dbReference type="SUPFAM" id="SSF53448">
    <property type="entry name" value="Nucleotide-diphospho-sugar transferases"/>
    <property type="match status" value="1"/>
</dbReference>
<evidence type="ECO:0000313" key="4">
    <source>
        <dbReference type="Proteomes" id="UP000694380"/>
    </source>
</evidence>
<dbReference type="GO" id="GO:0004653">
    <property type="term" value="F:polypeptide N-acetylgalactosaminyltransferase activity"/>
    <property type="evidence" value="ECO:0007669"/>
    <property type="project" value="TreeGrafter"/>
</dbReference>
<name>A0A8C3F3N4_CHRPI</name>